<accession>A0A382Z9H3</accession>
<evidence type="ECO:0000313" key="1">
    <source>
        <dbReference type="EMBL" id="SVD92131.1"/>
    </source>
</evidence>
<proteinExistence type="predicted"/>
<dbReference type="EMBL" id="UINC01182108">
    <property type="protein sequence ID" value="SVD92131.1"/>
    <property type="molecule type" value="Genomic_DNA"/>
</dbReference>
<sequence length="118" mass="13200">MADVFGTGEFLYSHVPDWEKLPDGMAFKECPGVAVDSRDNVYVLTRGEHPIIVFDKDGNFIRTFGEGHFSENRTHGLYIAHDDSLLVADDGIHTIQKFGPEGEKLMEIGEKNHPAPAW</sequence>
<evidence type="ECO:0008006" key="2">
    <source>
        <dbReference type="Google" id="ProtNLM"/>
    </source>
</evidence>
<reference evidence="1" key="1">
    <citation type="submission" date="2018-05" db="EMBL/GenBank/DDBJ databases">
        <authorList>
            <person name="Lanie J.A."/>
            <person name="Ng W.-L."/>
            <person name="Kazmierczak K.M."/>
            <person name="Andrzejewski T.M."/>
            <person name="Davidsen T.M."/>
            <person name="Wayne K.J."/>
            <person name="Tettelin H."/>
            <person name="Glass J.I."/>
            <person name="Rusch D."/>
            <person name="Podicherti R."/>
            <person name="Tsui H.-C.T."/>
            <person name="Winkler M.E."/>
        </authorList>
    </citation>
    <scope>NUCLEOTIDE SEQUENCE</scope>
</reference>
<gene>
    <name evidence="1" type="ORF">METZ01_LOCUS444985</name>
</gene>
<dbReference type="AlphaFoldDB" id="A0A382Z9H3"/>
<protein>
    <recommendedName>
        <fullName evidence="2">SMP-30/Gluconolactonase/LRE-like region domain-containing protein</fullName>
    </recommendedName>
</protein>
<dbReference type="SUPFAM" id="SSF101898">
    <property type="entry name" value="NHL repeat"/>
    <property type="match status" value="1"/>
</dbReference>
<organism evidence="1">
    <name type="scientific">marine metagenome</name>
    <dbReference type="NCBI Taxonomy" id="408172"/>
    <lineage>
        <taxon>unclassified sequences</taxon>
        <taxon>metagenomes</taxon>
        <taxon>ecological metagenomes</taxon>
    </lineage>
</organism>
<dbReference type="Gene3D" id="2.120.10.30">
    <property type="entry name" value="TolB, C-terminal domain"/>
    <property type="match status" value="1"/>
</dbReference>
<name>A0A382Z9H3_9ZZZZ</name>
<feature type="non-terminal residue" evidence="1">
    <location>
        <position position="118"/>
    </location>
</feature>
<dbReference type="InterPro" id="IPR011042">
    <property type="entry name" value="6-blade_b-propeller_TolB-like"/>
</dbReference>